<keyword evidence="2" id="KW-1185">Reference proteome</keyword>
<protein>
    <submittedName>
        <fullName evidence="1">Uncharacterized protein</fullName>
    </submittedName>
</protein>
<organism evidence="1 2">
    <name type="scientific">Trichothecium roseum</name>
    <dbReference type="NCBI Taxonomy" id="47278"/>
    <lineage>
        <taxon>Eukaryota</taxon>
        <taxon>Fungi</taxon>
        <taxon>Dikarya</taxon>
        <taxon>Ascomycota</taxon>
        <taxon>Pezizomycotina</taxon>
        <taxon>Sordariomycetes</taxon>
        <taxon>Hypocreomycetidae</taxon>
        <taxon>Hypocreales</taxon>
        <taxon>Hypocreales incertae sedis</taxon>
        <taxon>Trichothecium</taxon>
    </lineage>
</organism>
<dbReference type="Proteomes" id="UP001163324">
    <property type="component" value="Chromosome 4"/>
</dbReference>
<name>A0ACC0V1K0_9HYPO</name>
<sequence length="109" mass="12042">MYDSARQRVGIIAGDPKEVLILDAKLNNVAEASLTTPYFWRNHRMVTPPVSKGFSEKEGSGGIDGVSRRWALERDLAVEEEVPIESLVDGEECWISNGARGFQCATLTM</sequence>
<proteinExistence type="predicted"/>
<evidence type="ECO:0000313" key="1">
    <source>
        <dbReference type="EMBL" id="KAI9900309.1"/>
    </source>
</evidence>
<gene>
    <name evidence="1" type="ORF">N3K66_004571</name>
</gene>
<dbReference type="EMBL" id="CM047943">
    <property type="protein sequence ID" value="KAI9900309.1"/>
    <property type="molecule type" value="Genomic_DNA"/>
</dbReference>
<reference evidence="1" key="1">
    <citation type="submission" date="2022-10" db="EMBL/GenBank/DDBJ databases">
        <title>Complete Genome of Trichothecium roseum strain YXFP-22015, a Plant Pathogen Isolated from Citrus.</title>
        <authorList>
            <person name="Wang Y."/>
            <person name="Zhu L."/>
        </authorList>
    </citation>
    <scope>NUCLEOTIDE SEQUENCE</scope>
    <source>
        <strain evidence="1">YXFP-22015</strain>
    </source>
</reference>
<accession>A0ACC0V1K0</accession>
<comment type="caution">
    <text evidence="1">The sequence shown here is derived from an EMBL/GenBank/DDBJ whole genome shotgun (WGS) entry which is preliminary data.</text>
</comment>
<evidence type="ECO:0000313" key="2">
    <source>
        <dbReference type="Proteomes" id="UP001163324"/>
    </source>
</evidence>